<dbReference type="SMART" id="SM00471">
    <property type="entry name" value="HDc"/>
    <property type="match status" value="1"/>
</dbReference>
<keyword evidence="1" id="KW-1133">Transmembrane helix</keyword>
<dbReference type="NCBIfam" id="TIGR00277">
    <property type="entry name" value="HDIG"/>
    <property type="match status" value="1"/>
</dbReference>
<accession>A0ABT2UPW8</accession>
<evidence type="ECO:0000313" key="4">
    <source>
        <dbReference type="Proteomes" id="UP001652445"/>
    </source>
</evidence>
<dbReference type="InterPro" id="IPR003607">
    <property type="entry name" value="HD/PDEase_dom"/>
</dbReference>
<feature type="transmembrane region" description="Helical" evidence="1">
    <location>
        <begin position="112"/>
        <end position="129"/>
    </location>
</feature>
<dbReference type="InterPro" id="IPR037522">
    <property type="entry name" value="HD_GYP_dom"/>
</dbReference>
<comment type="caution">
    <text evidence="3">The sequence shown here is derived from an EMBL/GenBank/DDBJ whole genome shotgun (WGS) entry which is preliminary data.</text>
</comment>
<sequence>MKNDLNLHKLSMNGLGLQGLDTETEVRNVLLTGNDHFCPVSLGKKTTVSLWILMVLSIGAAVWLHMYYSSPLLLGLYAVPVVIVALYVANVYLVSTFAAAVMGIWLYFSETGWIPVIGAAALLLISMLIRRVTVVSQRNFVQKMEFEELFMNTILSFSKSIDARDPYTAFHSNNVANYAKKIATELGMSSREIEAVHLAGLIHDIGKIGTPETILQKESRLTEEEYDVMKKHAEDGYQIIKDIKRLQEIGATAMVRHHHERMDGRGYPHGLKGDQIPFGARILAASDAFDAMTTNRSYRQKLSMETAAEELRRHSGTQFDPMVANAFLRVLVEDGLIPAEEEQGSLGLMASLQKS</sequence>
<gene>
    <name evidence="3" type="ORF">OB236_31690</name>
</gene>
<reference evidence="3 4" key="1">
    <citation type="submission" date="2022-09" db="EMBL/GenBank/DDBJ databases">
        <authorList>
            <person name="Han X.L."/>
            <person name="Wang Q."/>
            <person name="Lu T."/>
        </authorList>
    </citation>
    <scope>NUCLEOTIDE SEQUENCE [LARGE SCALE GENOMIC DNA]</scope>
    <source>
        <strain evidence="3 4">WQ 127069</strain>
    </source>
</reference>
<keyword evidence="4" id="KW-1185">Reference proteome</keyword>
<dbReference type="PANTHER" id="PTHR43155">
    <property type="entry name" value="CYCLIC DI-GMP PHOSPHODIESTERASE PA4108-RELATED"/>
    <property type="match status" value="1"/>
</dbReference>
<evidence type="ECO:0000259" key="2">
    <source>
        <dbReference type="PROSITE" id="PS51832"/>
    </source>
</evidence>
<protein>
    <submittedName>
        <fullName evidence="3">HD-GYP domain-containing protein</fullName>
    </submittedName>
</protein>
<dbReference type="InterPro" id="IPR006675">
    <property type="entry name" value="HDIG_dom"/>
</dbReference>
<dbReference type="EMBL" id="JAOQIO010000107">
    <property type="protein sequence ID" value="MCU6796699.1"/>
    <property type="molecule type" value="Genomic_DNA"/>
</dbReference>
<dbReference type="RefSeq" id="WP_262687544.1">
    <property type="nucleotide sequence ID" value="NZ_JAOQIO010000107.1"/>
</dbReference>
<feature type="transmembrane region" description="Helical" evidence="1">
    <location>
        <begin position="48"/>
        <end position="68"/>
    </location>
</feature>
<evidence type="ECO:0000313" key="3">
    <source>
        <dbReference type="EMBL" id="MCU6796699.1"/>
    </source>
</evidence>
<keyword evidence="1" id="KW-0472">Membrane</keyword>
<dbReference type="Proteomes" id="UP001652445">
    <property type="component" value="Unassembled WGS sequence"/>
</dbReference>
<dbReference type="SUPFAM" id="SSF109604">
    <property type="entry name" value="HD-domain/PDEase-like"/>
    <property type="match status" value="1"/>
</dbReference>
<organism evidence="3 4">
    <name type="scientific">Paenibacillus baimaensis</name>
    <dbReference type="NCBI Taxonomy" id="2982185"/>
    <lineage>
        <taxon>Bacteria</taxon>
        <taxon>Bacillati</taxon>
        <taxon>Bacillota</taxon>
        <taxon>Bacilli</taxon>
        <taxon>Bacillales</taxon>
        <taxon>Paenibacillaceae</taxon>
        <taxon>Paenibacillus</taxon>
    </lineage>
</organism>
<dbReference type="CDD" id="cd00077">
    <property type="entry name" value="HDc"/>
    <property type="match status" value="1"/>
</dbReference>
<evidence type="ECO:0000256" key="1">
    <source>
        <dbReference type="SAM" id="Phobius"/>
    </source>
</evidence>
<dbReference type="PROSITE" id="PS51832">
    <property type="entry name" value="HD_GYP"/>
    <property type="match status" value="1"/>
</dbReference>
<feature type="domain" description="HD-GYP" evidence="2">
    <location>
        <begin position="146"/>
        <end position="343"/>
    </location>
</feature>
<proteinExistence type="predicted"/>
<feature type="transmembrane region" description="Helical" evidence="1">
    <location>
        <begin position="75"/>
        <end position="106"/>
    </location>
</feature>
<name>A0ABT2UPW8_9BACL</name>
<dbReference type="Gene3D" id="1.10.3210.10">
    <property type="entry name" value="Hypothetical protein af1432"/>
    <property type="match status" value="1"/>
</dbReference>
<dbReference type="Pfam" id="PF13487">
    <property type="entry name" value="HD_5"/>
    <property type="match status" value="1"/>
</dbReference>
<keyword evidence="1" id="KW-0812">Transmembrane</keyword>